<dbReference type="EMBL" id="OU895880">
    <property type="protein sequence ID" value="CAG9812117.1"/>
    <property type="molecule type" value="Genomic_DNA"/>
</dbReference>
<evidence type="ECO:0000313" key="2">
    <source>
        <dbReference type="EMBL" id="CAG9812117.1"/>
    </source>
</evidence>
<sequence>MRTLFCLLVIFVAIAVIHAQSTNTAEDPAAKVLKSIFDFSKSIGDGISRFYADLANVAKSSQK</sequence>
<dbReference type="AlphaFoldDB" id="A0A9N9WZP6"/>
<reference evidence="2" key="1">
    <citation type="submission" date="2022-01" db="EMBL/GenBank/DDBJ databases">
        <authorList>
            <person name="King R."/>
        </authorList>
    </citation>
    <scope>NUCLEOTIDE SEQUENCE</scope>
</reference>
<feature type="chain" id="PRO_5040506654" evidence="1">
    <location>
        <begin position="20"/>
        <end position="63"/>
    </location>
</feature>
<accession>A0A9N9WZP6</accession>
<evidence type="ECO:0000256" key="1">
    <source>
        <dbReference type="SAM" id="SignalP"/>
    </source>
</evidence>
<proteinExistence type="predicted"/>
<evidence type="ECO:0000313" key="3">
    <source>
        <dbReference type="Proteomes" id="UP001153620"/>
    </source>
</evidence>
<gene>
    <name evidence="2" type="ORF">CHIRRI_LOCUS14922</name>
</gene>
<protein>
    <submittedName>
        <fullName evidence="2">Uncharacterized protein</fullName>
    </submittedName>
</protein>
<feature type="signal peptide" evidence="1">
    <location>
        <begin position="1"/>
        <end position="19"/>
    </location>
</feature>
<keyword evidence="3" id="KW-1185">Reference proteome</keyword>
<organism evidence="2 3">
    <name type="scientific">Chironomus riparius</name>
    <dbReference type="NCBI Taxonomy" id="315576"/>
    <lineage>
        <taxon>Eukaryota</taxon>
        <taxon>Metazoa</taxon>
        <taxon>Ecdysozoa</taxon>
        <taxon>Arthropoda</taxon>
        <taxon>Hexapoda</taxon>
        <taxon>Insecta</taxon>
        <taxon>Pterygota</taxon>
        <taxon>Neoptera</taxon>
        <taxon>Endopterygota</taxon>
        <taxon>Diptera</taxon>
        <taxon>Nematocera</taxon>
        <taxon>Chironomoidea</taxon>
        <taxon>Chironomidae</taxon>
        <taxon>Chironominae</taxon>
        <taxon>Chironomus</taxon>
    </lineage>
</organism>
<keyword evidence="1" id="KW-0732">Signal</keyword>
<dbReference type="Proteomes" id="UP001153620">
    <property type="component" value="Chromosome 4"/>
</dbReference>
<name>A0A9N9WZP6_9DIPT</name>
<reference evidence="2" key="2">
    <citation type="submission" date="2022-10" db="EMBL/GenBank/DDBJ databases">
        <authorList>
            <consortium name="ENA_rothamsted_submissions"/>
            <consortium name="culmorum"/>
            <person name="King R."/>
        </authorList>
    </citation>
    <scope>NUCLEOTIDE SEQUENCE</scope>
</reference>